<dbReference type="HOGENOM" id="CLU_007735_0_0_1"/>
<feature type="compositionally biased region" description="Acidic residues" evidence="5">
    <location>
        <begin position="929"/>
        <end position="938"/>
    </location>
</feature>
<evidence type="ECO:0000256" key="2">
    <source>
        <dbReference type="ARBA" id="ARBA00022490"/>
    </source>
</evidence>
<keyword evidence="3" id="KW-0206">Cytoskeleton</keyword>
<evidence type="ECO:0000256" key="3">
    <source>
        <dbReference type="ARBA" id="ARBA00023212"/>
    </source>
</evidence>
<feature type="compositionally biased region" description="Low complexity" evidence="5">
    <location>
        <begin position="778"/>
        <end position="790"/>
    </location>
</feature>
<feature type="compositionally biased region" description="Acidic residues" evidence="5">
    <location>
        <begin position="635"/>
        <end position="653"/>
    </location>
</feature>
<feature type="compositionally biased region" description="Basic and acidic residues" evidence="5">
    <location>
        <begin position="948"/>
        <end position="963"/>
    </location>
</feature>
<dbReference type="InterPro" id="IPR025925">
    <property type="entry name" value="PPC89_CLD"/>
</dbReference>
<keyword evidence="9" id="KW-1185">Reference proteome</keyword>
<feature type="compositionally biased region" description="Basic and acidic residues" evidence="5">
    <location>
        <begin position="283"/>
        <end position="293"/>
    </location>
</feature>
<evidence type="ECO:0000313" key="9">
    <source>
        <dbReference type="Proteomes" id="UP000015241"/>
    </source>
</evidence>
<feature type="domain" description="Cep57 centrosome microtubule-binding" evidence="6">
    <location>
        <begin position="964"/>
        <end position="1034"/>
    </location>
</feature>
<feature type="compositionally biased region" description="Low complexity" evidence="5">
    <location>
        <begin position="195"/>
        <end position="211"/>
    </location>
</feature>
<protein>
    <recommendedName>
        <fullName evidence="10">Cep57 centrosome microtubule-binding domain-containing protein</fullName>
    </recommendedName>
</protein>
<reference evidence="8 9" key="1">
    <citation type="journal article" date="2012" name="Science">
        <title>The Paleozoic origin of enzymatic lignin decomposition reconstructed from 31 fungal genomes.</title>
        <authorList>
            <person name="Floudas D."/>
            <person name="Binder M."/>
            <person name="Riley R."/>
            <person name="Barry K."/>
            <person name="Blanchette R.A."/>
            <person name="Henrissat B."/>
            <person name="Martinez A.T."/>
            <person name="Otillar R."/>
            <person name="Spatafora J.W."/>
            <person name="Yadav J.S."/>
            <person name="Aerts A."/>
            <person name="Benoit I."/>
            <person name="Boyd A."/>
            <person name="Carlson A."/>
            <person name="Copeland A."/>
            <person name="Coutinho P.M."/>
            <person name="de Vries R.P."/>
            <person name="Ferreira P."/>
            <person name="Findley K."/>
            <person name="Foster B."/>
            <person name="Gaskell J."/>
            <person name="Glotzer D."/>
            <person name="Gorecki P."/>
            <person name="Heitman J."/>
            <person name="Hesse C."/>
            <person name="Hori C."/>
            <person name="Igarashi K."/>
            <person name="Jurgens J.A."/>
            <person name="Kallen N."/>
            <person name="Kersten P."/>
            <person name="Kohler A."/>
            <person name="Kuees U."/>
            <person name="Kumar T.K.A."/>
            <person name="Kuo A."/>
            <person name="LaButti K."/>
            <person name="Larrondo L.F."/>
            <person name="Lindquist E."/>
            <person name="Ling A."/>
            <person name="Lombard V."/>
            <person name="Lucas S."/>
            <person name="Lundell T."/>
            <person name="Martin R."/>
            <person name="McLaughlin D.J."/>
            <person name="Morgenstern I."/>
            <person name="Morin E."/>
            <person name="Murat C."/>
            <person name="Nagy L.G."/>
            <person name="Nolan M."/>
            <person name="Ohm R.A."/>
            <person name="Patyshakuliyeva A."/>
            <person name="Rokas A."/>
            <person name="Ruiz-Duenas F.J."/>
            <person name="Sabat G."/>
            <person name="Salamov A."/>
            <person name="Samejima M."/>
            <person name="Schmutz J."/>
            <person name="Slot J.C."/>
            <person name="St John F."/>
            <person name="Stenlid J."/>
            <person name="Sun H."/>
            <person name="Sun S."/>
            <person name="Syed K."/>
            <person name="Tsang A."/>
            <person name="Wiebenga A."/>
            <person name="Young D."/>
            <person name="Pisabarro A."/>
            <person name="Eastwood D.C."/>
            <person name="Martin F."/>
            <person name="Cullen D."/>
            <person name="Grigoriev I.V."/>
            <person name="Hibbett D.S."/>
        </authorList>
    </citation>
    <scope>NUCLEOTIDE SEQUENCE</scope>
    <source>
        <strain evidence="9">FP-58527</strain>
    </source>
</reference>
<keyword evidence="4" id="KW-0175">Coiled coil</keyword>
<accession>S8DVC9</accession>
<feature type="compositionally biased region" description="Polar residues" evidence="5">
    <location>
        <begin position="294"/>
        <end position="304"/>
    </location>
</feature>
<evidence type="ECO:0000256" key="1">
    <source>
        <dbReference type="ARBA" id="ARBA00004267"/>
    </source>
</evidence>
<dbReference type="AlphaFoldDB" id="S8DVC9"/>
<feature type="coiled-coil region" evidence="4">
    <location>
        <begin position="443"/>
        <end position="612"/>
    </location>
</feature>
<feature type="region of interest" description="Disordered" evidence="5">
    <location>
        <begin position="338"/>
        <end position="376"/>
    </location>
</feature>
<dbReference type="InParanoid" id="S8DVC9"/>
<feature type="compositionally biased region" description="Polar residues" evidence="5">
    <location>
        <begin position="815"/>
        <end position="829"/>
    </location>
</feature>
<evidence type="ECO:0008006" key="10">
    <source>
        <dbReference type="Google" id="ProtNLM"/>
    </source>
</evidence>
<dbReference type="eggNOG" id="ENOG502S31Z">
    <property type="taxonomic scope" value="Eukaryota"/>
</dbReference>
<dbReference type="Pfam" id="PF06657">
    <property type="entry name" value="Cep57_MT_bd"/>
    <property type="match status" value="1"/>
</dbReference>
<feature type="compositionally biased region" description="Polar residues" evidence="5">
    <location>
        <begin position="751"/>
        <end position="775"/>
    </location>
</feature>
<evidence type="ECO:0000256" key="4">
    <source>
        <dbReference type="SAM" id="Coils"/>
    </source>
</evidence>
<proteinExistence type="predicted"/>
<organism evidence="8 9">
    <name type="scientific">Fomitopsis schrenkii</name>
    <name type="common">Brown rot fungus</name>
    <dbReference type="NCBI Taxonomy" id="2126942"/>
    <lineage>
        <taxon>Eukaryota</taxon>
        <taxon>Fungi</taxon>
        <taxon>Dikarya</taxon>
        <taxon>Basidiomycota</taxon>
        <taxon>Agaricomycotina</taxon>
        <taxon>Agaricomycetes</taxon>
        <taxon>Polyporales</taxon>
        <taxon>Fomitopsis</taxon>
    </lineage>
</organism>
<comment type="subcellular location">
    <subcellularLocation>
        <location evidence="1">Cytoplasm</location>
        <location evidence="1">Cytoskeleton</location>
        <location evidence="1">Microtubule organizing center</location>
    </subcellularLocation>
</comment>
<dbReference type="EMBL" id="KE504187">
    <property type="protein sequence ID" value="EPS96562.1"/>
    <property type="molecule type" value="Genomic_DNA"/>
</dbReference>
<dbReference type="InterPro" id="IPR024957">
    <property type="entry name" value="Cep57_MT-bd_dom"/>
</dbReference>
<feature type="region of interest" description="Disordered" evidence="5">
    <location>
        <begin position="901"/>
        <end position="964"/>
    </location>
</feature>
<gene>
    <name evidence="8" type="ORF">FOMPIDRAFT_1130195</name>
</gene>
<dbReference type="OrthoDB" id="76453at2759"/>
<keyword evidence="2" id="KW-0963">Cytoplasm</keyword>
<dbReference type="GO" id="GO:0005815">
    <property type="term" value="C:microtubule organizing center"/>
    <property type="evidence" value="ECO:0007669"/>
    <property type="project" value="UniProtKB-SubCell"/>
</dbReference>
<dbReference type="Pfam" id="PF14197">
    <property type="entry name" value="Cep57_CLD_2"/>
    <property type="match status" value="1"/>
</dbReference>
<evidence type="ECO:0000313" key="8">
    <source>
        <dbReference type="EMBL" id="EPS96562.1"/>
    </source>
</evidence>
<evidence type="ECO:0000259" key="6">
    <source>
        <dbReference type="Pfam" id="PF06657"/>
    </source>
</evidence>
<feature type="region of interest" description="Disordered" evidence="5">
    <location>
        <begin position="195"/>
        <end position="325"/>
    </location>
</feature>
<feature type="region of interest" description="Disordered" evidence="5">
    <location>
        <begin position="620"/>
        <end position="869"/>
    </location>
</feature>
<evidence type="ECO:0000256" key="5">
    <source>
        <dbReference type="SAM" id="MobiDB-lite"/>
    </source>
</evidence>
<feature type="compositionally biased region" description="Basic and acidic residues" evidence="5">
    <location>
        <begin position="736"/>
        <end position="750"/>
    </location>
</feature>
<feature type="compositionally biased region" description="Acidic residues" evidence="5">
    <location>
        <begin position="666"/>
        <end position="677"/>
    </location>
</feature>
<dbReference type="PANTHER" id="PTHR19336:SF9">
    <property type="entry name" value="SPINDLE POLE BODY PROTEIN PPC89"/>
    <property type="match status" value="1"/>
</dbReference>
<dbReference type="InterPro" id="IPR051756">
    <property type="entry name" value="Centrosomal_MT-associated"/>
</dbReference>
<sequence>MSRRSSNLELSIHGDQLEQDRIRLEHNLQHTDLSLHLSSSHDDYSDVEYPRHNSAPSPIPGFLSFEQRSPDGFDPIEHSQYNAWSMRSFNDDNTVNPYEGGTISTAAHHASALTLSAGLGGRPARRGDVSLSGAEYDPERPLHGIMASMNGHPHSLQADTIKSKGPISFSSQYDPLVVEDTEELDRVLQSGHAMLPAPSLHSSTSSSASTSDPGSPRPQSPLVRPKLSDTLNAAAFSPKRPRSAQAQLPRVTGRSPSLSSARLQEPFRATTPPIAADRASLPPRRERAADISRQEQTYQQSLSYAQPDPEVKVHPATPTSANSSKFTKLARGLAQEIEAEQQGRRSGARRGPSGPPIAQSTVRSPRVAAHARERNPFKDVANQVAERTPRGARTRTPFKSRVHLPDVTGLTSAVLSPAKARLEYHRFDRKEDGELEAKLFATLNAVQSKLAFLESENTESRRRVHELELELEACKQDVARERTKVEEREEAVAKHTAAVLEREKEKLADLGRQVQSKADRMQRDAEINAAERSIKYKEAVAEKKALESLISTLRSHLARLTSELSDHQRLLGELRTLRDSDAKALAEKSKDIDTLRQEVERLAGEVEVLRGVIEEGLRERRHAREASVRQAQVEATDEEPSDEEVTTSDEEDAMLDRSMHPAQTMEESDFNESEDEDDHRVVAPAPTGRRSPVRTAAQPTGAADRSMALRTDHATVGSSVRVDDLSTKPFVDLDEVDRISTDLQDRRSERSASMMQRSQSLSLTESRGLSRSGSPALSMRSSVSSGSRRSNPIGGEDEPAAPPAREAEAARANVRQRSPSPVQQEQPMSRPSGPTPAHATRPQARMKQPESSSSGQRPAPAPAETPFPQIRGERLERLFFSAPEHNAQTCTVCHRRLQRQSSKGAVNDHRPFWSVGPSTGAAHEHHAEDDEGFAEGSDDDVRPGPAFAREEGKGKGRERDADRLPPQTVLARVIRELEDDFTHFKGIYVELADQYKLMDAASNVAKRNIVAGHLREVIDILEQKGDQIASLYDLLTFKDKPASQSNVPDKKLRPVPIETASWGRARGLRTRPVMA</sequence>
<dbReference type="GO" id="GO:0008017">
    <property type="term" value="F:microtubule binding"/>
    <property type="evidence" value="ECO:0007669"/>
    <property type="project" value="InterPro"/>
</dbReference>
<evidence type="ECO:0000259" key="7">
    <source>
        <dbReference type="Pfam" id="PF14197"/>
    </source>
</evidence>
<dbReference type="Proteomes" id="UP000015241">
    <property type="component" value="Unassembled WGS sequence"/>
</dbReference>
<feature type="domain" description="PPC89 centrosome localisation" evidence="7">
    <location>
        <begin position="546"/>
        <end position="620"/>
    </location>
</feature>
<name>S8DVC9_FOMSC</name>
<dbReference type="PANTHER" id="PTHR19336">
    <property type="entry name" value="UNCHARACTERIZED DUF1167"/>
    <property type="match status" value="1"/>
</dbReference>